<gene>
    <name evidence="1" type="ORF">g.92016</name>
</gene>
<reference evidence="1" key="1">
    <citation type="submission" date="2018-04" db="EMBL/GenBank/DDBJ databases">
        <title>Transcriptome of Schizaphis graminum biotype I.</title>
        <authorList>
            <person name="Scully E.D."/>
            <person name="Geib S.M."/>
            <person name="Palmer N.A."/>
            <person name="Koch K."/>
            <person name="Bradshaw J."/>
            <person name="Heng-Moss T."/>
            <person name="Sarath G."/>
        </authorList>
    </citation>
    <scope>NUCLEOTIDE SEQUENCE</scope>
</reference>
<dbReference type="EMBL" id="GGMR01012811">
    <property type="protein sequence ID" value="MBY25430.1"/>
    <property type="molecule type" value="Transcribed_RNA"/>
</dbReference>
<dbReference type="AlphaFoldDB" id="A0A2S2P7N1"/>
<name>A0A2S2P7N1_SCHGA</name>
<organism evidence="1">
    <name type="scientific">Schizaphis graminum</name>
    <name type="common">Green bug aphid</name>
    <dbReference type="NCBI Taxonomy" id="13262"/>
    <lineage>
        <taxon>Eukaryota</taxon>
        <taxon>Metazoa</taxon>
        <taxon>Ecdysozoa</taxon>
        <taxon>Arthropoda</taxon>
        <taxon>Hexapoda</taxon>
        <taxon>Insecta</taxon>
        <taxon>Pterygota</taxon>
        <taxon>Neoptera</taxon>
        <taxon>Paraneoptera</taxon>
        <taxon>Hemiptera</taxon>
        <taxon>Sternorrhyncha</taxon>
        <taxon>Aphidomorpha</taxon>
        <taxon>Aphidoidea</taxon>
        <taxon>Aphididae</taxon>
        <taxon>Aphidini</taxon>
        <taxon>Schizaphis</taxon>
    </lineage>
</organism>
<sequence length="149" mass="17281">MANKNCTYKIENNNTLAKTKLNDFHKDNKQKTQPKTCQELWKCGVLCSSINPLERIKCHEGECCLMSPIPTTDDSKFKQLSEPLFSRRTSFAIYKEVFEVDQRCTCVKFNGIEDECKHPECKQNLKCLSLPLATCSPAENWNKYYRQTL</sequence>
<accession>A0A2S2P7N1</accession>
<protein>
    <submittedName>
        <fullName evidence="1">Uncharacterized protein</fullName>
    </submittedName>
</protein>
<proteinExistence type="predicted"/>
<evidence type="ECO:0000313" key="1">
    <source>
        <dbReference type="EMBL" id="MBY25430.1"/>
    </source>
</evidence>